<evidence type="ECO:0000313" key="3">
    <source>
        <dbReference type="EMBL" id="EUB64510.1"/>
    </source>
</evidence>
<dbReference type="OrthoDB" id="1278353at2759"/>
<dbReference type="Gene3D" id="1.10.510.10">
    <property type="entry name" value="Transferase(Phosphotransferase) domain 1"/>
    <property type="match status" value="1"/>
</dbReference>
<dbReference type="SUPFAM" id="SSF64268">
    <property type="entry name" value="PX domain"/>
    <property type="match status" value="1"/>
</dbReference>
<sequence length="809" mass="91978">MAKQRELDICVDQSCLHPGGNYTIYRVVIQRFWGCDKEEKILYKRFSDFLRLHRQLSKVYEALNCSTPFPDLSKKTYFNRFQSSVIEARLRALDDFVKFIASNEYLYCHTYFTRFVTGGFPNRLPSHNSIDKNRFSSCPTPPSSLSTPTTVVPPIQAPPSAPSEIDANTLLTPKHFEVLCHPESPLSSSTDSELEGDFLPLVWESISSVNPKILADIQAAKRFSREGYWKDAFRCYKVAASNLLKELKSDFDRKDEYRCLLSACLSKAEFIHREHILHTSLCKKRKGEEHNRPAWLESPKLASLCRDAALLNLFGSAEELTELRVCRIEGEDLVVYNRLDSSVKYTLKSRSLSSKIQNLASSMSTITSAGLKTSPRAERILPVGRIAFMSRLHRLVETADHSRLFLLVERTRGELRLVDWLAAYLQRRISALLSTESGDSKQCGRGDTTAALKHLVWCKKRSVRIREVVDRCLKKKGERREEGKSVDSCDVPKGFTGAIIQNCTIYCPPHIFESIITSIRENHALRAADVVASLLEARQLHLKGDFCSNSPFADFLPPSAKEHISPDLSGPLSPLLTPAVILNRYPPWPLPPPRRSHSVNDRLPFLREPWLSSDEDIYNHRSNCHEIPLLPERRSILWAAELVSVVSWLHARQIVLSHLDRSRVYLTQSGHIEIDYFFRWDTTNAGWVSQLNKEQGGVYVCAPELLVGRLASSFLCGSTWEKRAVCDWWSVGVILYEVFTGLRLHETHPRGIMASTPLKLPPTLSLEVVDFLTFLLKLNPNERLSDSTVKRHPIFGSIDWSHIDDNGLH</sequence>
<dbReference type="GO" id="GO:0035091">
    <property type="term" value="F:phosphatidylinositol binding"/>
    <property type="evidence" value="ECO:0007669"/>
    <property type="project" value="InterPro"/>
</dbReference>
<protein>
    <submittedName>
        <fullName evidence="3">Ribosomal protein S6 kinase delta-1</fullName>
    </submittedName>
</protein>
<dbReference type="Proteomes" id="UP000019149">
    <property type="component" value="Unassembled WGS sequence"/>
</dbReference>
<gene>
    <name evidence="3" type="ORF">EGR_00460</name>
</gene>
<dbReference type="OMA" id="HRSNCHE"/>
<dbReference type="KEGG" id="egl:EGR_00460"/>
<dbReference type="InterPro" id="IPR001683">
    <property type="entry name" value="PX_dom"/>
</dbReference>
<proteinExistence type="predicted"/>
<dbReference type="STRING" id="6210.W6US88"/>
<dbReference type="PANTHER" id="PTHR15508">
    <property type="entry name" value="RIBOSOMAL PROTEIN S6 KINASE"/>
    <property type="match status" value="1"/>
</dbReference>
<comment type="caution">
    <text evidence="3">The sequence shown here is derived from an EMBL/GenBank/DDBJ whole genome shotgun (WGS) entry which is preliminary data.</text>
</comment>
<reference evidence="3 4" key="1">
    <citation type="journal article" date="2013" name="Nat. Genet.">
        <title>The genome of the hydatid tapeworm Echinococcus granulosus.</title>
        <authorList>
            <person name="Zheng H."/>
            <person name="Zhang W."/>
            <person name="Zhang L."/>
            <person name="Zhang Z."/>
            <person name="Li J."/>
            <person name="Lu G."/>
            <person name="Zhu Y."/>
            <person name="Wang Y."/>
            <person name="Huang Y."/>
            <person name="Liu J."/>
            <person name="Kang H."/>
            <person name="Chen J."/>
            <person name="Wang L."/>
            <person name="Chen A."/>
            <person name="Yu S."/>
            <person name="Gao Z."/>
            <person name="Jin L."/>
            <person name="Gu W."/>
            <person name="Wang Z."/>
            <person name="Zhao L."/>
            <person name="Shi B."/>
            <person name="Wen H."/>
            <person name="Lin R."/>
            <person name="Jones M.K."/>
            <person name="Brejova B."/>
            <person name="Vinar T."/>
            <person name="Zhao G."/>
            <person name="McManus D.P."/>
            <person name="Chen Z."/>
            <person name="Zhou Y."/>
            <person name="Wang S."/>
        </authorList>
    </citation>
    <scope>NUCLEOTIDE SEQUENCE [LARGE SCALE GENOMIC DNA]</scope>
</reference>
<dbReference type="AlphaFoldDB" id="W6US88"/>
<evidence type="ECO:0000259" key="1">
    <source>
        <dbReference type="PROSITE" id="PS50011"/>
    </source>
</evidence>
<dbReference type="CTD" id="36336175"/>
<dbReference type="PANTHER" id="PTHR15508:SF9">
    <property type="entry name" value="SORTING NEXIN-15"/>
    <property type="match status" value="1"/>
</dbReference>
<dbReference type="GO" id="GO:0005524">
    <property type="term" value="F:ATP binding"/>
    <property type="evidence" value="ECO:0007669"/>
    <property type="project" value="InterPro"/>
</dbReference>
<dbReference type="PROSITE" id="PS50195">
    <property type="entry name" value="PX"/>
    <property type="match status" value="1"/>
</dbReference>
<dbReference type="SUPFAM" id="SSF56112">
    <property type="entry name" value="Protein kinase-like (PK-like)"/>
    <property type="match status" value="1"/>
</dbReference>
<dbReference type="SMART" id="SM00312">
    <property type="entry name" value="PX"/>
    <property type="match status" value="1"/>
</dbReference>
<dbReference type="SMART" id="SM00220">
    <property type="entry name" value="S_TKc"/>
    <property type="match status" value="1"/>
</dbReference>
<dbReference type="Pfam" id="PF00787">
    <property type="entry name" value="PX"/>
    <property type="match status" value="1"/>
</dbReference>
<dbReference type="InterPro" id="IPR036871">
    <property type="entry name" value="PX_dom_sf"/>
</dbReference>
<dbReference type="PROSITE" id="PS50011">
    <property type="entry name" value="PROTEIN_KINASE_DOM"/>
    <property type="match status" value="1"/>
</dbReference>
<keyword evidence="3" id="KW-0808">Transferase</keyword>
<dbReference type="Gene3D" id="3.30.1520.10">
    <property type="entry name" value="Phox-like domain"/>
    <property type="match status" value="1"/>
</dbReference>
<dbReference type="Pfam" id="PF00069">
    <property type="entry name" value="Pkinase"/>
    <property type="match status" value="1"/>
</dbReference>
<dbReference type="GO" id="GO:0004672">
    <property type="term" value="F:protein kinase activity"/>
    <property type="evidence" value="ECO:0007669"/>
    <property type="project" value="InterPro"/>
</dbReference>
<accession>W6US88</accession>
<name>W6US88_ECHGR</name>
<evidence type="ECO:0000313" key="4">
    <source>
        <dbReference type="Proteomes" id="UP000019149"/>
    </source>
</evidence>
<keyword evidence="3" id="KW-0418">Kinase</keyword>
<dbReference type="InterPro" id="IPR000719">
    <property type="entry name" value="Prot_kinase_dom"/>
</dbReference>
<dbReference type="InterPro" id="IPR011009">
    <property type="entry name" value="Kinase-like_dom_sf"/>
</dbReference>
<feature type="domain" description="PX" evidence="2">
    <location>
        <begin position="1"/>
        <end position="123"/>
    </location>
</feature>
<keyword evidence="4" id="KW-1185">Reference proteome</keyword>
<evidence type="ECO:0000259" key="2">
    <source>
        <dbReference type="PROSITE" id="PS50195"/>
    </source>
</evidence>
<dbReference type="InterPro" id="IPR051866">
    <property type="entry name" value="Intracell_Sig-Traffick_Protein"/>
</dbReference>
<dbReference type="RefSeq" id="XP_024355706.1">
    <property type="nucleotide sequence ID" value="XM_024489709.1"/>
</dbReference>
<dbReference type="GeneID" id="36336175"/>
<feature type="domain" description="Protein kinase" evidence="1">
    <location>
        <begin position="437"/>
        <end position="795"/>
    </location>
</feature>
<organism evidence="3 4">
    <name type="scientific">Echinococcus granulosus</name>
    <name type="common">Hydatid tapeworm</name>
    <dbReference type="NCBI Taxonomy" id="6210"/>
    <lineage>
        <taxon>Eukaryota</taxon>
        <taxon>Metazoa</taxon>
        <taxon>Spiralia</taxon>
        <taxon>Lophotrochozoa</taxon>
        <taxon>Platyhelminthes</taxon>
        <taxon>Cestoda</taxon>
        <taxon>Eucestoda</taxon>
        <taxon>Cyclophyllidea</taxon>
        <taxon>Taeniidae</taxon>
        <taxon>Echinococcus</taxon>
        <taxon>Echinococcus granulosus group</taxon>
    </lineage>
</organism>
<dbReference type="EMBL" id="APAU02000002">
    <property type="protein sequence ID" value="EUB64510.1"/>
    <property type="molecule type" value="Genomic_DNA"/>
</dbReference>